<reference evidence="2" key="2">
    <citation type="journal article" date="2015" name="Fish Shellfish Immunol.">
        <title>Early steps in the European eel (Anguilla anguilla)-Vibrio vulnificus interaction in the gills: Role of the RtxA13 toxin.</title>
        <authorList>
            <person name="Callol A."/>
            <person name="Pajuelo D."/>
            <person name="Ebbesson L."/>
            <person name="Teles M."/>
            <person name="MacKenzie S."/>
            <person name="Amaro C."/>
        </authorList>
    </citation>
    <scope>NUCLEOTIDE SEQUENCE</scope>
</reference>
<dbReference type="AlphaFoldDB" id="A0A0E9PXI7"/>
<name>A0A0E9PXI7_ANGAN</name>
<protein>
    <submittedName>
        <fullName evidence="2">Uncharacterized protein</fullName>
    </submittedName>
</protein>
<dbReference type="EMBL" id="GBXM01099802">
    <property type="protein sequence ID" value="JAH08775.1"/>
    <property type="molecule type" value="Transcribed_RNA"/>
</dbReference>
<organism evidence="2">
    <name type="scientific">Anguilla anguilla</name>
    <name type="common">European freshwater eel</name>
    <name type="synonym">Muraena anguilla</name>
    <dbReference type="NCBI Taxonomy" id="7936"/>
    <lineage>
        <taxon>Eukaryota</taxon>
        <taxon>Metazoa</taxon>
        <taxon>Chordata</taxon>
        <taxon>Craniata</taxon>
        <taxon>Vertebrata</taxon>
        <taxon>Euteleostomi</taxon>
        <taxon>Actinopterygii</taxon>
        <taxon>Neopterygii</taxon>
        <taxon>Teleostei</taxon>
        <taxon>Anguilliformes</taxon>
        <taxon>Anguillidae</taxon>
        <taxon>Anguilla</taxon>
    </lineage>
</organism>
<feature type="region of interest" description="Disordered" evidence="1">
    <location>
        <begin position="1"/>
        <end position="31"/>
    </location>
</feature>
<accession>A0A0E9PXI7</accession>
<evidence type="ECO:0000256" key="1">
    <source>
        <dbReference type="SAM" id="MobiDB-lite"/>
    </source>
</evidence>
<proteinExistence type="predicted"/>
<feature type="compositionally biased region" description="Polar residues" evidence="1">
    <location>
        <begin position="1"/>
        <end position="15"/>
    </location>
</feature>
<reference evidence="2" key="1">
    <citation type="submission" date="2014-11" db="EMBL/GenBank/DDBJ databases">
        <authorList>
            <person name="Amaro Gonzalez C."/>
        </authorList>
    </citation>
    <scope>NUCLEOTIDE SEQUENCE</scope>
</reference>
<sequence>MKIQNQAVLKTASKNTLKKQKTNRQKNPKRN</sequence>
<feature type="compositionally biased region" description="Basic residues" evidence="1">
    <location>
        <begin position="16"/>
        <end position="31"/>
    </location>
</feature>
<evidence type="ECO:0000313" key="2">
    <source>
        <dbReference type="EMBL" id="JAH08775.1"/>
    </source>
</evidence>